<feature type="domain" description="Rhodanese" evidence="3">
    <location>
        <begin position="183"/>
        <end position="290"/>
    </location>
</feature>
<keyword evidence="5" id="KW-1185">Reference proteome</keyword>
<dbReference type="PANTHER" id="PTHR43855:SF1">
    <property type="entry name" value="THIOSULFATE SULFURTRANSFERASE"/>
    <property type="match status" value="1"/>
</dbReference>
<gene>
    <name evidence="4" type="ORF">HNR50_001440</name>
</gene>
<dbReference type="GO" id="GO:0004792">
    <property type="term" value="F:thiosulfate-cyanide sulfurtransferase activity"/>
    <property type="evidence" value="ECO:0007669"/>
    <property type="project" value="UniProtKB-EC"/>
</dbReference>
<evidence type="ECO:0000256" key="2">
    <source>
        <dbReference type="SAM" id="SignalP"/>
    </source>
</evidence>
<dbReference type="SMART" id="SM00450">
    <property type="entry name" value="RHOD"/>
    <property type="match status" value="2"/>
</dbReference>
<dbReference type="PANTHER" id="PTHR43855">
    <property type="entry name" value="THIOSULFATE SULFURTRANSFERASE"/>
    <property type="match status" value="1"/>
</dbReference>
<evidence type="ECO:0000313" key="5">
    <source>
        <dbReference type="Proteomes" id="UP000587760"/>
    </source>
</evidence>
<dbReference type="RefSeq" id="WP_184745313.1">
    <property type="nucleotide sequence ID" value="NZ_JACHGJ010000002.1"/>
</dbReference>
<dbReference type="InterPro" id="IPR051126">
    <property type="entry name" value="Thiosulfate_sulfurtransferase"/>
</dbReference>
<dbReference type="InterPro" id="IPR036873">
    <property type="entry name" value="Rhodanese-like_dom_sf"/>
</dbReference>
<protein>
    <submittedName>
        <fullName evidence="4">Thiosulfate/3-mercaptopyruvate sulfurtransferase</fullName>
        <ecNumber evidence="4">2.8.1.1</ecNumber>
        <ecNumber evidence="4">2.8.1.2</ecNumber>
    </submittedName>
</protein>
<evidence type="ECO:0000313" key="4">
    <source>
        <dbReference type="EMBL" id="MBB6479782.1"/>
    </source>
</evidence>
<dbReference type="PROSITE" id="PS51257">
    <property type="entry name" value="PROKAR_LIPOPROTEIN"/>
    <property type="match status" value="1"/>
</dbReference>
<dbReference type="SUPFAM" id="SSF52821">
    <property type="entry name" value="Rhodanese/Cell cycle control phosphatase"/>
    <property type="match status" value="2"/>
</dbReference>
<dbReference type="EMBL" id="JACHGJ010000002">
    <property type="protein sequence ID" value="MBB6479782.1"/>
    <property type="molecule type" value="Genomic_DNA"/>
</dbReference>
<dbReference type="EC" id="2.8.1.2" evidence="4"/>
<reference evidence="4 5" key="1">
    <citation type="submission" date="2020-08" db="EMBL/GenBank/DDBJ databases">
        <title>Genomic Encyclopedia of Type Strains, Phase IV (KMG-IV): sequencing the most valuable type-strain genomes for metagenomic binning, comparative biology and taxonomic classification.</title>
        <authorList>
            <person name="Goeker M."/>
        </authorList>
    </citation>
    <scope>NUCLEOTIDE SEQUENCE [LARGE SCALE GENOMIC DNA]</scope>
    <source>
        <strain evidence="4 5">DSM 2461</strain>
    </source>
</reference>
<sequence>MGKIRFSTFILIPVLLLAACSFVNYADSGTLIVSASDALKKIESGYIPVDAQRASSYGKEHLVNAVNIERNAIMIKEPVANTLATAEIVARAAGAAGLTENSNIVIYDDNMNMDSSRLWWTLKIYGHKGDIVIVSGGVAALKGEGAVITDAVTAVSEATYRTSPLNSDMLATKEEILRNIDNPSPDFVLIDVRSDEEFNAGTIPGSIHINHEKNMFVNEDKGTTFRPYSHNRILYKELGITPEKEIVMYCKSSVRAANTYAALYDAGYRNLKVYDGAYLEWSAEKLPVIKTEVEVKTTTTQSDNS</sequence>
<evidence type="ECO:0000256" key="1">
    <source>
        <dbReference type="ARBA" id="ARBA00022737"/>
    </source>
</evidence>
<accession>A0A841RBJ5</accession>
<comment type="caution">
    <text evidence="4">The sequence shown here is derived from an EMBL/GenBank/DDBJ whole genome shotgun (WGS) entry which is preliminary data.</text>
</comment>
<evidence type="ECO:0000259" key="3">
    <source>
        <dbReference type="PROSITE" id="PS50206"/>
    </source>
</evidence>
<organism evidence="4 5">
    <name type="scientific">Spirochaeta isovalerica</name>
    <dbReference type="NCBI Taxonomy" id="150"/>
    <lineage>
        <taxon>Bacteria</taxon>
        <taxon>Pseudomonadati</taxon>
        <taxon>Spirochaetota</taxon>
        <taxon>Spirochaetia</taxon>
        <taxon>Spirochaetales</taxon>
        <taxon>Spirochaetaceae</taxon>
        <taxon>Spirochaeta</taxon>
    </lineage>
</organism>
<dbReference type="PROSITE" id="PS50206">
    <property type="entry name" value="RHODANESE_3"/>
    <property type="match status" value="2"/>
</dbReference>
<dbReference type="Pfam" id="PF00581">
    <property type="entry name" value="Rhodanese"/>
    <property type="match status" value="2"/>
</dbReference>
<dbReference type="GO" id="GO:0016784">
    <property type="term" value="F:3-mercaptopyruvate sulfurtransferase activity"/>
    <property type="evidence" value="ECO:0007669"/>
    <property type="project" value="UniProtKB-EC"/>
</dbReference>
<keyword evidence="1" id="KW-0677">Repeat</keyword>
<keyword evidence="4" id="KW-0808">Transferase</keyword>
<keyword evidence="4" id="KW-0670">Pyruvate</keyword>
<proteinExistence type="predicted"/>
<name>A0A841RBJ5_9SPIO</name>
<feature type="signal peptide" evidence="2">
    <location>
        <begin position="1"/>
        <end position="26"/>
    </location>
</feature>
<dbReference type="Proteomes" id="UP000587760">
    <property type="component" value="Unassembled WGS sequence"/>
</dbReference>
<keyword evidence="2" id="KW-0732">Signal</keyword>
<dbReference type="Gene3D" id="3.40.250.10">
    <property type="entry name" value="Rhodanese-like domain"/>
    <property type="match status" value="2"/>
</dbReference>
<feature type="domain" description="Rhodanese" evidence="3">
    <location>
        <begin position="42"/>
        <end position="150"/>
    </location>
</feature>
<dbReference type="CDD" id="cd01449">
    <property type="entry name" value="TST_Repeat_2"/>
    <property type="match status" value="1"/>
</dbReference>
<dbReference type="AlphaFoldDB" id="A0A841RBJ5"/>
<dbReference type="EC" id="2.8.1.1" evidence="4"/>
<dbReference type="InterPro" id="IPR001763">
    <property type="entry name" value="Rhodanese-like_dom"/>
</dbReference>
<feature type="chain" id="PRO_5032703947" evidence="2">
    <location>
        <begin position="27"/>
        <end position="305"/>
    </location>
</feature>